<protein>
    <submittedName>
        <fullName evidence="2">Uncharacterized protein</fullName>
    </submittedName>
</protein>
<gene>
    <name evidence="2" type="ORF">EDB92DRAFT_1820083</name>
</gene>
<dbReference type="Proteomes" id="UP001201163">
    <property type="component" value="Unassembled WGS sequence"/>
</dbReference>
<proteinExistence type="predicted"/>
<reference evidence="2" key="1">
    <citation type="submission" date="2022-01" db="EMBL/GenBank/DDBJ databases">
        <title>Comparative genomics reveals a dynamic genome evolution in the ectomycorrhizal milk-cap (Lactarius) mushrooms.</title>
        <authorList>
            <consortium name="DOE Joint Genome Institute"/>
            <person name="Lebreton A."/>
            <person name="Tang N."/>
            <person name="Kuo A."/>
            <person name="LaButti K."/>
            <person name="Drula E."/>
            <person name="Barry K."/>
            <person name="Clum A."/>
            <person name="Lipzen A."/>
            <person name="Mousain D."/>
            <person name="Ng V."/>
            <person name="Wang R."/>
            <person name="Wang X."/>
            <person name="Dai Y."/>
            <person name="Henrissat B."/>
            <person name="Grigoriev I.V."/>
            <person name="Guerin-Laguette A."/>
            <person name="Yu F."/>
            <person name="Martin F.M."/>
        </authorList>
    </citation>
    <scope>NUCLEOTIDE SEQUENCE</scope>
    <source>
        <strain evidence="2">QP</strain>
    </source>
</reference>
<dbReference type="EMBL" id="JAKELL010000109">
    <property type="protein sequence ID" value="KAH8981882.1"/>
    <property type="molecule type" value="Genomic_DNA"/>
</dbReference>
<evidence type="ECO:0000313" key="2">
    <source>
        <dbReference type="EMBL" id="KAH8981882.1"/>
    </source>
</evidence>
<sequence length="228" mass="25093">MTTAAPEVQRMTHTIFPIETSNCMMTTIPVSPLSADGGEDSNAGSIGAADNHAGTTFRVKQSGALICSLPTQHPLVLLHHTMPRGHVVLDRGSFIHKSDMVNPNRFRPRPDPLAKKRRTTTTRIEQGTALHISLAVFGSIVCVPSRTPIILHIYMIYYAEQSAQCVAWKQIVDVGNTEAFTTEMLGLAAQYEVKAHARLNSKTRLLNHISHLLISPNLVSSAEQPRRR</sequence>
<accession>A0AAD4LCS3</accession>
<evidence type="ECO:0000313" key="3">
    <source>
        <dbReference type="Proteomes" id="UP001201163"/>
    </source>
</evidence>
<feature type="region of interest" description="Disordered" evidence="1">
    <location>
        <begin position="100"/>
        <end position="119"/>
    </location>
</feature>
<organism evidence="2 3">
    <name type="scientific">Lactarius akahatsu</name>
    <dbReference type="NCBI Taxonomy" id="416441"/>
    <lineage>
        <taxon>Eukaryota</taxon>
        <taxon>Fungi</taxon>
        <taxon>Dikarya</taxon>
        <taxon>Basidiomycota</taxon>
        <taxon>Agaricomycotina</taxon>
        <taxon>Agaricomycetes</taxon>
        <taxon>Russulales</taxon>
        <taxon>Russulaceae</taxon>
        <taxon>Lactarius</taxon>
    </lineage>
</organism>
<dbReference type="AlphaFoldDB" id="A0AAD4LCS3"/>
<comment type="caution">
    <text evidence="2">The sequence shown here is derived from an EMBL/GenBank/DDBJ whole genome shotgun (WGS) entry which is preliminary data.</text>
</comment>
<keyword evidence="3" id="KW-1185">Reference proteome</keyword>
<name>A0AAD4LCS3_9AGAM</name>
<evidence type="ECO:0000256" key="1">
    <source>
        <dbReference type="SAM" id="MobiDB-lite"/>
    </source>
</evidence>